<dbReference type="InterPro" id="IPR009056">
    <property type="entry name" value="Cyt_c-like_dom"/>
</dbReference>
<organism evidence="7 8">
    <name type="scientific">Malaciobacter marinus</name>
    <dbReference type="NCBI Taxonomy" id="505249"/>
    <lineage>
        <taxon>Bacteria</taxon>
        <taxon>Pseudomonadati</taxon>
        <taxon>Campylobacterota</taxon>
        <taxon>Epsilonproteobacteria</taxon>
        <taxon>Campylobacterales</taxon>
        <taxon>Arcobacteraceae</taxon>
        <taxon>Malaciobacter</taxon>
    </lineage>
</organism>
<name>A0A347TMW2_9BACT</name>
<dbReference type="Gene3D" id="1.10.760.10">
    <property type="entry name" value="Cytochrome c-like domain"/>
    <property type="match status" value="1"/>
</dbReference>
<dbReference type="PROSITE" id="PS51007">
    <property type="entry name" value="CYTC"/>
    <property type="match status" value="1"/>
</dbReference>
<dbReference type="Gene3D" id="1.20.120.20">
    <property type="entry name" value="Apolipoprotein"/>
    <property type="match status" value="1"/>
</dbReference>
<dbReference type="SUPFAM" id="SSF46626">
    <property type="entry name" value="Cytochrome c"/>
    <property type="match status" value="1"/>
</dbReference>
<dbReference type="KEGG" id="amar:AMRN_2228"/>
<dbReference type="PROSITE" id="PS51257">
    <property type="entry name" value="PROKAR_LIPOPROTEIN"/>
    <property type="match status" value="1"/>
</dbReference>
<dbReference type="RefSeq" id="WP_228150791.1">
    <property type="nucleotide sequence ID" value="NZ_CP032101.1"/>
</dbReference>
<evidence type="ECO:0000259" key="6">
    <source>
        <dbReference type="PROSITE" id="PS51007"/>
    </source>
</evidence>
<evidence type="ECO:0000256" key="3">
    <source>
        <dbReference type="ARBA" id="ARBA00023004"/>
    </source>
</evidence>
<evidence type="ECO:0000256" key="2">
    <source>
        <dbReference type="ARBA" id="ARBA00022723"/>
    </source>
</evidence>
<dbReference type="InterPro" id="IPR036909">
    <property type="entry name" value="Cyt_c-like_dom_sf"/>
</dbReference>
<accession>A0A347TMW2</accession>
<keyword evidence="3 4" id="KW-0408">Iron</keyword>
<dbReference type="EMBL" id="CP032101">
    <property type="protein sequence ID" value="AXX87940.1"/>
    <property type="molecule type" value="Genomic_DNA"/>
</dbReference>
<feature type="region of interest" description="Disordered" evidence="5">
    <location>
        <begin position="22"/>
        <end position="45"/>
    </location>
</feature>
<dbReference type="GO" id="GO:0009055">
    <property type="term" value="F:electron transfer activity"/>
    <property type="evidence" value="ECO:0007669"/>
    <property type="project" value="InterPro"/>
</dbReference>
<dbReference type="Pfam" id="PF00034">
    <property type="entry name" value="Cytochrom_C"/>
    <property type="match status" value="1"/>
</dbReference>
<dbReference type="GO" id="GO:0046872">
    <property type="term" value="F:metal ion binding"/>
    <property type="evidence" value="ECO:0007669"/>
    <property type="project" value="UniProtKB-KW"/>
</dbReference>
<proteinExistence type="predicted"/>
<evidence type="ECO:0000313" key="7">
    <source>
        <dbReference type="EMBL" id="AXX87940.1"/>
    </source>
</evidence>
<evidence type="ECO:0000256" key="1">
    <source>
        <dbReference type="ARBA" id="ARBA00022617"/>
    </source>
</evidence>
<sequence length="204" mass="22310">MKSALISSFVAILLLTGCQEKTEEEKTTSSNVEKTQKEVSNSNDELVNKIKDASANISNKVGEASKQIGEIIEKTSKEVGEDASKVTSDIVKKSDEITKQVKKEVEDKTEKIEKSIDDIMKSSSSNQGQQLFLKCAGCHGQNGEIKALGKSEVIQGWDKQKTIDVLNGYKNDTYGKALKGVMKSQVLSLNETEIEALAEYISTL</sequence>
<keyword evidence="1 4" id="KW-0349">Heme</keyword>
<dbReference type="AlphaFoldDB" id="A0A347TMW2"/>
<evidence type="ECO:0000313" key="8">
    <source>
        <dbReference type="Proteomes" id="UP000264693"/>
    </source>
</evidence>
<dbReference type="Proteomes" id="UP000264693">
    <property type="component" value="Chromosome"/>
</dbReference>
<dbReference type="GO" id="GO:0020037">
    <property type="term" value="F:heme binding"/>
    <property type="evidence" value="ECO:0007669"/>
    <property type="project" value="InterPro"/>
</dbReference>
<keyword evidence="2 4" id="KW-0479">Metal-binding</keyword>
<gene>
    <name evidence="7" type="ORF">AMRN_2228</name>
</gene>
<evidence type="ECO:0000256" key="5">
    <source>
        <dbReference type="SAM" id="MobiDB-lite"/>
    </source>
</evidence>
<feature type="domain" description="Cytochrome c" evidence="6">
    <location>
        <begin position="123"/>
        <end position="204"/>
    </location>
</feature>
<evidence type="ECO:0000256" key="4">
    <source>
        <dbReference type="PROSITE-ProRule" id="PRU00433"/>
    </source>
</evidence>
<protein>
    <submittedName>
        <fullName evidence="7">Cytochrome c</fullName>
    </submittedName>
</protein>
<dbReference type="SUPFAM" id="SSF58113">
    <property type="entry name" value="Apolipoprotein A-I"/>
    <property type="match status" value="1"/>
</dbReference>
<reference evidence="7 8" key="1">
    <citation type="submission" date="2018-08" db="EMBL/GenBank/DDBJ databases">
        <title>Complete genome of the Arcobacter marinus type strain JCM 15502.</title>
        <authorList>
            <person name="Miller W.G."/>
            <person name="Yee E."/>
            <person name="Huynh S."/>
            <person name="Parker C.T."/>
        </authorList>
    </citation>
    <scope>NUCLEOTIDE SEQUENCE [LARGE SCALE GENOMIC DNA]</scope>
    <source>
        <strain evidence="7 8">JCM 15502</strain>
    </source>
</reference>